<evidence type="ECO:0000259" key="4">
    <source>
        <dbReference type="PROSITE" id="PS50949"/>
    </source>
</evidence>
<dbReference type="Gene3D" id="1.10.10.10">
    <property type="entry name" value="Winged helix-like DNA-binding domain superfamily/Winged helix DNA-binding domain"/>
    <property type="match status" value="1"/>
</dbReference>
<dbReference type="PANTHER" id="PTHR44846:SF4">
    <property type="entry name" value="HTH GNTR-TYPE DOMAIN-CONTAINING PROTEIN"/>
    <property type="match status" value="1"/>
</dbReference>
<protein>
    <submittedName>
        <fullName evidence="5">GntR family transcriptional regulator</fullName>
    </submittedName>
</protein>
<reference evidence="6" key="1">
    <citation type="submission" date="2014-12" db="EMBL/GenBank/DDBJ databases">
        <title>Genome sequence of Clostridium beijerinckii strain 59B.</title>
        <authorList>
            <person name="Little G.T."/>
            <person name="Minton N.P."/>
        </authorList>
    </citation>
    <scope>NUCLEOTIDE SEQUENCE [LARGE SCALE GENOMIC DNA]</scope>
    <source>
        <strain evidence="6">59B</strain>
    </source>
</reference>
<gene>
    <name evidence="5" type="ORF">LF65_05385</name>
</gene>
<evidence type="ECO:0000256" key="2">
    <source>
        <dbReference type="ARBA" id="ARBA00023125"/>
    </source>
</evidence>
<accession>A0A0B5QM03</accession>
<dbReference type="CDD" id="cd07377">
    <property type="entry name" value="WHTH_GntR"/>
    <property type="match status" value="1"/>
</dbReference>
<dbReference type="InterPro" id="IPR036388">
    <property type="entry name" value="WH-like_DNA-bd_sf"/>
</dbReference>
<dbReference type="Gene3D" id="3.40.1410.10">
    <property type="entry name" value="Chorismate lyase-like"/>
    <property type="match status" value="1"/>
</dbReference>
<dbReference type="Proteomes" id="UP000031866">
    <property type="component" value="Chromosome"/>
</dbReference>
<keyword evidence="2" id="KW-0238">DNA-binding</keyword>
<dbReference type="InterPro" id="IPR050679">
    <property type="entry name" value="Bact_HTH_transcr_reg"/>
</dbReference>
<evidence type="ECO:0000256" key="1">
    <source>
        <dbReference type="ARBA" id="ARBA00023015"/>
    </source>
</evidence>
<keyword evidence="3" id="KW-0804">Transcription</keyword>
<dbReference type="InterPro" id="IPR036390">
    <property type="entry name" value="WH_DNA-bd_sf"/>
</dbReference>
<sequence length="239" mass="27956">MKKREFIAQDLISKIYQHQFPNNQLPPQRSLADKYEVSRYTIQEALKRLMDIGLIYTIQGDGIYIKENILSNPLIYNSMTENSYKDIVSKTIYLKKVSPSLDIQKTFGLEENDLVWEFQRLRIVKYQITQLETSVLPCYLFPDLTPKDVEGSIQDYVQRKSYVISHYITNYKATIISKNQSELLNCKKGTPAMEITNRGILSDGTIYQYSNILALDYTCTYIIPFNKENYEKRQKSMGY</sequence>
<evidence type="ECO:0000313" key="6">
    <source>
        <dbReference type="Proteomes" id="UP000031866"/>
    </source>
</evidence>
<dbReference type="STRING" id="1520.LF65_05385"/>
<dbReference type="Pfam" id="PF07702">
    <property type="entry name" value="UTRA"/>
    <property type="match status" value="1"/>
</dbReference>
<dbReference type="GO" id="GO:0003677">
    <property type="term" value="F:DNA binding"/>
    <property type="evidence" value="ECO:0007669"/>
    <property type="project" value="UniProtKB-KW"/>
</dbReference>
<dbReference type="RefSeq" id="WP_041900352.1">
    <property type="nucleotide sequence ID" value="NZ_CP010086.2"/>
</dbReference>
<dbReference type="SUPFAM" id="SSF46785">
    <property type="entry name" value="Winged helix' DNA-binding domain"/>
    <property type="match status" value="1"/>
</dbReference>
<dbReference type="EMBL" id="CP010086">
    <property type="protein sequence ID" value="AJH01906.1"/>
    <property type="molecule type" value="Genomic_DNA"/>
</dbReference>
<dbReference type="OrthoDB" id="9802328at2"/>
<dbReference type="GO" id="GO:0003700">
    <property type="term" value="F:DNA-binding transcription factor activity"/>
    <property type="evidence" value="ECO:0007669"/>
    <property type="project" value="InterPro"/>
</dbReference>
<keyword evidence="1" id="KW-0805">Transcription regulation</keyword>
<dbReference type="GO" id="GO:0045892">
    <property type="term" value="P:negative regulation of DNA-templated transcription"/>
    <property type="evidence" value="ECO:0007669"/>
    <property type="project" value="TreeGrafter"/>
</dbReference>
<dbReference type="PRINTS" id="PR00035">
    <property type="entry name" value="HTHGNTR"/>
</dbReference>
<evidence type="ECO:0000313" key="5">
    <source>
        <dbReference type="EMBL" id="AJH01906.1"/>
    </source>
</evidence>
<dbReference type="InterPro" id="IPR011663">
    <property type="entry name" value="UTRA"/>
</dbReference>
<proteinExistence type="predicted"/>
<organism evidence="5 6">
    <name type="scientific">Clostridium beijerinckii</name>
    <name type="common">Clostridium MP</name>
    <dbReference type="NCBI Taxonomy" id="1520"/>
    <lineage>
        <taxon>Bacteria</taxon>
        <taxon>Bacillati</taxon>
        <taxon>Bacillota</taxon>
        <taxon>Clostridia</taxon>
        <taxon>Eubacteriales</taxon>
        <taxon>Clostridiaceae</taxon>
        <taxon>Clostridium</taxon>
    </lineage>
</organism>
<dbReference type="Pfam" id="PF00392">
    <property type="entry name" value="GntR"/>
    <property type="match status" value="1"/>
</dbReference>
<dbReference type="SUPFAM" id="SSF64288">
    <property type="entry name" value="Chorismate lyase-like"/>
    <property type="match status" value="1"/>
</dbReference>
<dbReference type="AlphaFoldDB" id="A0A0B5QM03"/>
<dbReference type="InterPro" id="IPR000524">
    <property type="entry name" value="Tscrpt_reg_HTH_GntR"/>
</dbReference>
<feature type="domain" description="HTH gntR-type" evidence="4">
    <location>
        <begin position="1"/>
        <end position="68"/>
    </location>
</feature>
<dbReference type="KEGG" id="cbei:LF65_05385"/>
<dbReference type="SMART" id="SM00866">
    <property type="entry name" value="UTRA"/>
    <property type="match status" value="1"/>
</dbReference>
<name>A0A0B5QM03_CLOBE</name>
<dbReference type="PROSITE" id="PS50949">
    <property type="entry name" value="HTH_GNTR"/>
    <property type="match status" value="1"/>
</dbReference>
<dbReference type="PANTHER" id="PTHR44846">
    <property type="entry name" value="MANNOSYL-D-GLYCERATE TRANSPORT/METABOLISM SYSTEM REPRESSOR MNGR-RELATED"/>
    <property type="match status" value="1"/>
</dbReference>
<dbReference type="SMART" id="SM00345">
    <property type="entry name" value="HTH_GNTR"/>
    <property type="match status" value="1"/>
</dbReference>
<dbReference type="InterPro" id="IPR028978">
    <property type="entry name" value="Chorismate_lyase_/UTRA_dom_sf"/>
</dbReference>
<evidence type="ECO:0000256" key="3">
    <source>
        <dbReference type="ARBA" id="ARBA00023163"/>
    </source>
</evidence>